<dbReference type="VEuPathDB" id="FungiDB:YALI1_C13162g"/>
<keyword evidence="3" id="KW-0479">Metal-binding</keyword>
<dbReference type="InterPro" id="IPR001138">
    <property type="entry name" value="Zn2Cys6_DnaBD"/>
</dbReference>
<dbReference type="CDD" id="cd00067">
    <property type="entry name" value="GAL4"/>
    <property type="match status" value="1"/>
</dbReference>
<dbReference type="EMBL" id="KZ858965">
    <property type="protein sequence ID" value="RDW27242.1"/>
    <property type="molecule type" value="Genomic_DNA"/>
</dbReference>
<accession>A0A371CAN4</accession>
<protein>
    <recommendedName>
        <fullName evidence="9">Zn(2)-C6 fungal-type domain-containing protein</fullName>
    </recommendedName>
</protein>
<dbReference type="AlphaFoldDB" id="A0A371CAN4"/>
<evidence type="ECO:0000256" key="8">
    <source>
        <dbReference type="ARBA" id="ARBA00023242"/>
    </source>
</evidence>
<proteinExistence type="inferred from homology"/>
<dbReference type="SUPFAM" id="SSF57701">
    <property type="entry name" value="Zn2/Cys6 DNA-binding domain"/>
    <property type="match status" value="1"/>
</dbReference>
<feature type="domain" description="Zn(2)-C6 fungal-type" evidence="9">
    <location>
        <begin position="17"/>
        <end position="57"/>
    </location>
</feature>
<dbReference type="PROSITE" id="PS50048">
    <property type="entry name" value="ZN2_CY6_FUNGAL_2"/>
    <property type="match status" value="1"/>
</dbReference>
<dbReference type="InterPro" id="IPR050797">
    <property type="entry name" value="Carb_Metab_Trans_Reg"/>
</dbReference>
<evidence type="ECO:0000259" key="9">
    <source>
        <dbReference type="PROSITE" id="PS50048"/>
    </source>
</evidence>
<name>A0A371CAN4_YARLL</name>
<evidence type="ECO:0000256" key="3">
    <source>
        <dbReference type="ARBA" id="ARBA00022723"/>
    </source>
</evidence>
<organism evidence="10 11">
    <name type="scientific">Yarrowia lipolytica</name>
    <name type="common">Candida lipolytica</name>
    <dbReference type="NCBI Taxonomy" id="4952"/>
    <lineage>
        <taxon>Eukaryota</taxon>
        <taxon>Fungi</taxon>
        <taxon>Dikarya</taxon>
        <taxon>Ascomycota</taxon>
        <taxon>Saccharomycotina</taxon>
        <taxon>Dipodascomycetes</taxon>
        <taxon>Dipodascales</taxon>
        <taxon>Dipodascales incertae sedis</taxon>
        <taxon>Yarrowia</taxon>
    </lineage>
</organism>
<dbReference type="PANTHER" id="PTHR31668:SF18">
    <property type="entry name" value="MALTOSE FERMENTATION REGULATORY PROTEIN MAL13-RELATED"/>
    <property type="match status" value="1"/>
</dbReference>
<dbReference type="VEuPathDB" id="FungiDB:YALI0_C09482g"/>
<dbReference type="Gene3D" id="4.10.240.10">
    <property type="entry name" value="Zn(2)-C6 fungal-type DNA-binding domain"/>
    <property type="match status" value="1"/>
</dbReference>
<evidence type="ECO:0000313" key="10">
    <source>
        <dbReference type="EMBL" id="RDW27242.1"/>
    </source>
</evidence>
<evidence type="ECO:0000313" key="11">
    <source>
        <dbReference type="Proteomes" id="UP000256601"/>
    </source>
</evidence>
<dbReference type="GO" id="GO:0000981">
    <property type="term" value="F:DNA-binding transcription factor activity, RNA polymerase II-specific"/>
    <property type="evidence" value="ECO:0007669"/>
    <property type="project" value="InterPro"/>
</dbReference>
<dbReference type="Pfam" id="PF00172">
    <property type="entry name" value="Zn_clus"/>
    <property type="match status" value="1"/>
</dbReference>
<evidence type="ECO:0000256" key="2">
    <source>
        <dbReference type="ARBA" id="ARBA00009382"/>
    </source>
</evidence>
<sequence>MFGTLSFNTDTDTSIRACDNCRLRKVKCPNVSNLVKPINGKFQPCAKCTEQALCCTYDRMAKKKGPKVSPKTLDLVLNQPWELTDQIATVHFEKEQQFVVNSSPPPLEIHVEQPNQLLSTALTSYFQNNYTTYPIIDLADDNESLLQGLRLANMIHSYKNGVDNVTQTSLLDQVQQIHLNRLSNPSDSVTLHSVCDSIFIHMAMTALGNTNKAMVYLSEAHSYYFLCQPTENEPRRKRINCILTSLRLETGAHHLSTEMPSYSFNELTSLPYYGPLAHLCDDSYNHQVISLLLWHTAMCVQRGHYFSSKG</sequence>
<comment type="similarity">
    <text evidence="2">Belongs to the MAL13 family.</text>
</comment>
<gene>
    <name evidence="10" type="ORF">B0I71DRAFT_94785</name>
</gene>
<keyword evidence="5" id="KW-0805">Transcription regulation</keyword>
<dbReference type="InterPro" id="IPR036864">
    <property type="entry name" value="Zn2-C6_fun-type_DNA-bd_sf"/>
</dbReference>
<dbReference type="Proteomes" id="UP000256601">
    <property type="component" value="Unassembled WGS sequence"/>
</dbReference>
<evidence type="ECO:0000256" key="6">
    <source>
        <dbReference type="ARBA" id="ARBA00023125"/>
    </source>
</evidence>
<evidence type="ECO:0000256" key="1">
    <source>
        <dbReference type="ARBA" id="ARBA00004123"/>
    </source>
</evidence>
<evidence type="ECO:0000256" key="7">
    <source>
        <dbReference type="ARBA" id="ARBA00023163"/>
    </source>
</evidence>
<evidence type="ECO:0000256" key="5">
    <source>
        <dbReference type="ARBA" id="ARBA00023015"/>
    </source>
</evidence>
<keyword evidence="8" id="KW-0539">Nucleus</keyword>
<dbReference type="GO" id="GO:0008270">
    <property type="term" value="F:zinc ion binding"/>
    <property type="evidence" value="ECO:0007669"/>
    <property type="project" value="InterPro"/>
</dbReference>
<evidence type="ECO:0000256" key="4">
    <source>
        <dbReference type="ARBA" id="ARBA00022833"/>
    </source>
</evidence>
<dbReference type="PANTHER" id="PTHR31668">
    <property type="entry name" value="GLUCOSE TRANSPORT TRANSCRIPTION REGULATOR RGT1-RELATED-RELATED"/>
    <property type="match status" value="1"/>
</dbReference>
<dbReference type="GO" id="GO:0003677">
    <property type="term" value="F:DNA binding"/>
    <property type="evidence" value="ECO:0007669"/>
    <property type="project" value="UniProtKB-KW"/>
</dbReference>
<dbReference type="GO" id="GO:0005634">
    <property type="term" value="C:nucleus"/>
    <property type="evidence" value="ECO:0007669"/>
    <property type="project" value="UniProtKB-SubCell"/>
</dbReference>
<keyword evidence="6" id="KW-0238">DNA-binding</keyword>
<reference evidence="10 11" key="1">
    <citation type="submission" date="2018-07" db="EMBL/GenBank/DDBJ databases">
        <title>Draft Genome Assemblies for Five Robust Yarrowia lipolytica Strains Exhibiting High Lipid Production and Pentose Sugar Utilization and Sugar Alcohol Secretion from Undetoxified Lignocellulosic Biomass Hydrolysates.</title>
        <authorList>
            <consortium name="DOE Joint Genome Institute"/>
            <person name="Walker C."/>
            <person name="Ryu S."/>
            <person name="Na H."/>
            <person name="Zane M."/>
            <person name="LaButti K."/>
            <person name="Lipzen A."/>
            <person name="Haridas S."/>
            <person name="Barry K."/>
            <person name="Grigoriev I.V."/>
            <person name="Quarterman J."/>
            <person name="Slininger P."/>
            <person name="Dien B."/>
            <person name="Trinh C.T."/>
        </authorList>
    </citation>
    <scope>NUCLEOTIDE SEQUENCE [LARGE SCALE GENOMIC DNA]</scope>
    <source>
        <strain evidence="10 11">YB392</strain>
    </source>
</reference>
<keyword evidence="7" id="KW-0804">Transcription</keyword>
<comment type="subcellular location">
    <subcellularLocation>
        <location evidence="1">Nucleus</location>
    </subcellularLocation>
</comment>
<keyword evidence="4" id="KW-0862">Zinc</keyword>